<reference evidence="1 2" key="1">
    <citation type="submission" date="2016-11" db="EMBL/GenBank/DDBJ databases">
        <authorList>
            <person name="Jaros S."/>
            <person name="Januszkiewicz K."/>
            <person name="Wedrychowicz H."/>
        </authorList>
    </citation>
    <scope>NUCLEOTIDE SEQUENCE [LARGE SCALE GENOMIC DNA]</scope>
    <source>
        <strain evidence="1 2">DSM 21864</strain>
    </source>
</reference>
<organism evidence="1 2">
    <name type="scientific">Clostridium amylolyticum</name>
    <dbReference type="NCBI Taxonomy" id="1121298"/>
    <lineage>
        <taxon>Bacteria</taxon>
        <taxon>Bacillati</taxon>
        <taxon>Bacillota</taxon>
        <taxon>Clostridia</taxon>
        <taxon>Eubacteriales</taxon>
        <taxon>Clostridiaceae</taxon>
        <taxon>Clostridium</taxon>
    </lineage>
</organism>
<dbReference type="STRING" id="1121298.SAMN05444401_1240"/>
<evidence type="ECO:0000313" key="1">
    <source>
        <dbReference type="EMBL" id="SHI64621.1"/>
    </source>
</evidence>
<dbReference type="AlphaFoldDB" id="A0A1M6CUV5"/>
<evidence type="ECO:0000313" key="2">
    <source>
        <dbReference type="Proteomes" id="UP000184080"/>
    </source>
</evidence>
<dbReference type="RefSeq" id="WP_073004626.1">
    <property type="nucleotide sequence ID" value="NZ_FQZO01000001.1"/>
</dbReference>
<protein>
    <submittedName>
        <fullName evidence="1">Uncharacterized protein</fullName>
    </submittedName>
</protein>
<sequence length="72" mass="8482">MERICPVCNKLYNISIRCSKCGNLMAEKGRDDEYLDDYTANMPLENSTCCTHIFYCYKCDKMEKICINNEFM</sequence>
<dbReference type="Proteomes" id="UP000184080">
    <property type="component" value="Unassembled WGS sequence"/>
</dbReference>
<dbReference type="OrthoDB" id="1683552at2"/>
<keyword evidence="2" id="KW-1185">Reference proteome</keyword>
<dbReference type="EMBL" id="FQZO01000001">
    <property type="protein sequence ID" value="SHI64621.1"/>
    <property type="molecule type" value="Genomic_DNA"/>
</dbReference>
<gene>
    <name evidence="1" type="ORF">SAMN05444401_1240</name>
</gene>
<name>A0A1M6CUV5_9CLOT</name>
<proteinExistence type="predicted"/>
<accession>A0A1M6CUV5</accession>